<dbReference type="Gene3D" id="3.40.630.30">
    <property type="match status" value="1"/>
</dbReference>
<dbReference type="PANTHER" id="PTHR34815">
    <property type="entry name" value="LYSINE ACETYLTRANSFERASE"/>
    <property type="match status" value="1"/>
</dbReference>
<dbReference type="InterPro" id="IPR053013">
    <property type="entry name" value="LAT"/>
</dbReference>
<dbReference type="SUPFAM" id="SSF55729">
    <property type="entry name" value="Acyl-CoA N-acyltransferases (Nat)"/>
    <property type="match status" value="1"/>
</dbReference>
<organism evidence="1 2">
    <name type="scientific">Priestia megaterium (strain ATCC 14581 / DSM 32 / CCUG 1817 / JCM 2506 / NBRC 15308 / NCIMB 9376 / NCTC 10342 / NRRL B-14308 / VKM B-512 / Ford 19)</name>
    <name type="common">Bacillus megaterium</name>
    <dbReference type="NCBI Taxonomy" id="1348623"/>
    <lineage>
        <taxon>Bacteria</taxon>
        <taxon>Bacillati</taxon>
        <taxon>Bacillota</taxon>
        <taxon>Bacilli</taxon>
        <taxon>Bacillales</taxon>
        <taxon>Bacillaceae</taxon>
        <taxon>Priestia</taxon>
    </lineage>
</organism>
<dbReference type="InterPro" id="IPR000182">
    <property type="entry name" value="GNAT_dom"/>
</dbReference>
<evidence type="ECO:0000313" key="1">
    <source>
        <dbReference type="EMBL" id="AJI24777.1"/>
    </source>
</evidence>
<dbReference type="Pfam" id="PF13527">
    <property type="entry name" value="Acetyltransf_9"/>
    <property type="match status" value="1"/>
</dbReference>
<dbReference type="CDD" id="cd04301">
    <property type="entry name" value="NAT_SF"/>
    <property type="match status" value="1"/>
</dbReference>
<keyword evidence="1" id="KW-0808">Transferase</keyword>
<dbReference type="RefSeq" id="WP_013081583.1">
    <property type="nucleotide sequence ID" value="NZ_BCVB01000014.1"/>
</dbReference>
<dbReference type="EMBL" id="CP009920">
    <property type="protein sequence ID" value="AJI24777.1"/>
    <property type="molecule type" value="Genomic_DNA"/>
</dbReference>
<dbReference type="InterPro" id="IPR016181">
    <property type="entry name" value="Acyl_CoA_acyltransferase"/>
</dbReference>
<dbReference type="KEGG" id="bmeg:BG04_2767"/>
<dbReference type="GO" id="GO:0016747">
    <property type="term" value="F:acyltransferase activity, transferring groups other than amino-acyl groups"/>
    <property type="evidence" value="ECO:0007669"/>
    <property type="project" value="InterPro"/>
</dbReference>
<dbReference type="PANTHER" id="PTHR34815:SF2">
    <property type="entry name" value="N-ACETYLTRANSFERASE DOMAIN-CONTAINING PROTEIN"/>
    <property type="match status" value="1"/>
</dbReference>
<dbReference type="HOGENOM" id="CLU_136630_0_0_9"/>
<gene>
    <name evidence="1" type="ORF">BG04_2767</name>
</gene>
<dbReference type="Proteomes" id="UP000031829">
    <property type="component" value="Chromosome"/>
</dbReference>
<name>A0A0B6AUD6_PRIM2</name>
<proteinExistence type="predicted"/>
<reference evidence="1 2" key="1">
    <citation type="journal article" date="2015" name="Genome Announc.">
        <title>Complete genome sequences for 35 biothreat assay-relevant bacillus species.</title>
        <authorList>
            <person name="Johnson S.L."/>
            <person name="Daligault H.E."/>
            <person name="Davenport K.W."/>
            <person name="Jaissle J."/>
            <person name="Frey K.G."/>
            <person name="Ladner J.T."/>
            <person name="Broomall S.M."/>
            <person name="Bishop-Lilly K.A."/>
            <person name="Bruce D.C."/>
            <person name="Gibbons H.S."/>
            <person name="Coyne S.R."/>
            <person name="Lo C.C."/>
            <person name="Meincke L."/>
            <person name="Munk A.C."/>
            <person name="Koroleva G.I."/>
            <person name="Rosenzweig C.N."/>
            <person name="Palacios G.F."/>
            <person name="Redden C.L."/>
            <person name="Minogue T.D."/>
            <person name="Chain P.S."/>
        </authorList>
    </citation>
    <scope>NUCLEOTIDE SEQUENCE [LARGE SCALE GENOMIC DNA]</scope>
    <source>
        <strain evidence="2">ATCC 14581 / DSM 32 / JCM 2506 / NBRC 15308 / NCIMB 9376 / NCTC 10342 / NRRL B-14308 / VKM B-512</strain>
    </source>
</reference>
<accession>A0A0B6AUD6</accession>
<protein>
    <submittedName>
        <fullName evidence="1">Acetyltransferase family protein</fullName>
    </submittedName>
</protein>
<sequence length="165" mass="19702">MLLRKIKSEELAEVYQMGYAAWPKGRTYKEYVRDNQKEETYGIRYVYVNEEDQIIGSFILLLLQTPRLKFALHGIGSVVVHQLYQRMGYGRDMLEDFFKKMKIEKRSAIFMLYSDILPEYYHQFGFKELPSHLQRYPQSIAMVNCSESQYEYLSKQSIEDIPAYF</sequence>
<evidence type="ECO:0000313" key="2">
    <source>
        <dbReference type="Proteomes" id="UP000031829"/>
    </source>
</evidence>
<dbReference type="PROSITE" id="PS51186">
    <property type="entry name" value="GNAT"/>
    <property type="match status" value="1"/>
</dbReference>
<dbReference type="AlphaFoldDB" id="A0A0B6AUD6"/>
<dbReference type="GeneID" id="93640836"/>